<dbReference type="InterPro" id="IPR003838">
    <property type="entry name" value="ABC3_permease_C"/>
</dbReference>
<comment type="subcellular location">
    <subcellularLocation>
        <location evidence="1">Cell membrane</location>
        <topology evidence="1">Multi-pass membrane protein</topology>
    </subcellularLocation>
</comment>
<evidence type="ECO:0000259" key="8">
    <source>
        <dbReference type="Pfam" id="PF02687"/>
    </source>
</evidence>
<feature type="transmembrane region" description="Helical" evidence="7">
    <location>
        <begin position="501"/>
        <end position="521"/>
    </location>
</feature>
<feature type="transmembrane region" description="Helical" evidence="7">
    <location>
        <begin position="443"/>
        <end position="463"/>
    </location>
</feature>
<accession>A0ABN2BBD0</accession>
<dbReference type="InterPro" id="IPR025857">
    <property type="entry name" value="MacB_PCD"/>
</dbReference>
<reference evidence="10 11" key="1">
    <citation type="journal article" date="2019" name="Int. J. Syst. Evol. Microbiol.">
        <title>The Global Catalogue of Microorganisms (GCM) 10K type strain sequencing project: providing services to taxonomists for standard genome sequencing and annotation.</title>
        <authorList>
            <consortium name="The Broad Institute Genomics Platform"/>
            <consortium name="The Broad Institute Genome Sequencing Center for Infectious Disease"/>
            <person name="Wu L."/>
            <person name="Ma J."/>
        </authorList>
    </citation>
    <scope>NUCLEOTIDE SEQUENCE [LARGE SCALE GENOMIC DNA]</scope>
    <source>
        <strain evidence="10 11">JCM 14942</strain>
    </source>
</reference>
<feature type="transmembrane region" description="Helical" evidence="7">
    <location>
        <begin position="417"/>
        <end position="437"/>
    </location>
</feature>
<feature type="transmembrane region" description="Helical" evidence="7">
    <location>
        <begin position="368"/>
        <end position="387"/>
    </location>
</feature>
<evidence type="ECO:0000256" key="7">
    <source>
        <dbReference type="SAM" id="Phobius"/>
    </source>
</evidence>
<dbReference type="RefSeq" id="WP_141007543.1">
    <property type="nucleotide sequence ID" value="NZ_BAAAOR010000030.1"/>
</dbReference>
<keyword evidence="11" id="KW-1185">Reference proteome</keyword>
<dbReference type="Pfam" id="PF12704">
    <property type="entry name" value="MacB_PCD"/>
    <property type="match status" value="2"/>
</dbReference>
<dbReference type="EMBL" id="BAAAOR010000030">
    <property type="protein sequence ID" value="GAA1535943.1"/>
    <property type="molecule type" value="Genomic_DNA"/>
</dbReference>
<dbReference type="PANTHER" id="PTHR30572:SF4">
    <property type="entry name" value="ABC TRANSPORTER PERMEASE YTRF"/>
    <property type="match status" value="1"/>
</dbReference>
<evidence type="ECO:0000313" key="10">
    <source>
        <dbReference type="EMBL" id="GAA1535943.1"/>
    </source>
</evidence>
<keyword evidence="3 7" id="KW-0812">Transmembrane</keyword>
<keyword evidence="4 7" id="KW-1133">Transmembrane helix</keyword>
<gene>
    <name evidence="10" type="ORF">GCM10009788_43430</name>
</gene>
<comment type="similarity">
    <text evidence="6">Belongs to the ABC-4 integral membrane protein family.</text>
</comment>
<feature type="domain" description="ABC3 transporter permease C-terminal" evidence="8">
    <location>
        <begin position="276"/>
        <end position="395"/>
    </location>
</feature>
<evidence type="ECO:0000256" key="4">
    <source>
        <dbReference type="ARBA" id="ARBA00022989"/>
    </source>
</evidence>
<evidence type="ECO:0000256" key="6">
    <source>
        <dbReference type="ARBA" id="ARBA00038076"/>
    </source>
</evidence>
<feature type="domain" description="ABC3 transporter permease C-terminal" evidence="8">
    <location>
        <begin position="730"/>
        <end position="844"/>
    </location>
</feature>
<evidence type="ECO:0000313" key="11">
    <source>
        <dbReference type="Proteomes" id="UP001500842"/>
    </source>
</evidence>
<sequence length="852" mass="87058">MLRLTLRNLFARKVRLVMSGLSVILGVAFLAGVLVFSNGLATTFDGIIHGSTPDGVVRAVDTESFDGGVSGQSGLALTPDDVARLAGLPEVARADGDVAGFGMNLLASDGTLVGGTGAPTLAFNHTDGPNMDGERALLLQSGRWPEAPGEMVLDEAAAKAGDYRLGDQVKLLAPFGTLERTAELVGTAEFNGGGTAGATLLIFTTEEAQELFLGGADAYNQISLTAADGVSQDELADAAQQVLPEGFEAVTGDQVAEESQDAVGAFLGIINTFLLVFAIIAVIVGGFIIVNTFSILVAQRTRELALLRALGAGRGQVTRSVLLEALVLALVATTLGIGLGLVLARGLAAMFRSVGLDIASDALDLTPRTIVTGYVVGVGVTMAAAYLPARRGAKVAPVAAMRADAVPERGSLRRRSLVGAVLLAVGAGFAATGIAGAPGSDAAWIGVGAVIWILTVAAISPVVGKPVLALCRSLFGALFGTTGRLAGENALRDPRRTGATASALMIGLALVSTIGVLAASLNKSVDDVVDEQFTADLLVQNTNFLPFSTEIGDAVAQVPGVDVVSRQQWAAARVQSGPAAGETVNIAGNDAAYGRIYDLDVVAGDATPTGAEAVLFRGLARDLDVGVGDAIDLGFLGGTTLHLTVAGIVESAETTAEVSIPIDQLVAAGVLRQDTNLSILIDPAVDPATVRDAVDDAAAPAPIVGVFDKAGFADEIRGQVNQLLYIIYGLLTLAIVIAVIGIVNTLGLSVIERTREIGLLRAVGMSRAKLRRMVTLESVAIAVLGAVLGMVLGLLIGVLLQQSLKDDLTSLGLPIGQLLAFLVVAIVVGVLAAVVPAIRAARLDVLDAIATE</sequence>
<feature type="domain" description="MacB-like periplasmic core" evidence="9">
    <location>
        <begin position="21"/>
        <end position="241"/>
    </location>
</feature>
<evidence type="ECO:0000256" key="2">
    <source>
        <dbReference type="ARBA" id="ARBA00022475"/>
    </source>
</evidence>
<evidence type="ECO:0000256" key="5">
    <source>
        <dbReference type="ARBA" id="ARBA00023136"/>
    </source>
</evidence>
<feature type="transmembrane region" description="Helical" evidence="7">
    <location>
        <begin position="321"/>
        <end position="348"/>
    </location>
</feature>
<comment type="caution">
    <text evidence="10">The sequence shown here is derived from an EMBL/GenBank/DDBJ whole genome shotgun (WGS) entry which is preliminary data.</text>
</comment>
<feature type="transmembrane region" description="Helical" evidence="7">
    <location>
        <begin position="818"/>
        <end position="838"/>
    </location>
</feature>
<evidence type="ECO:0000256" key="1">
    <source>
        <dbReference type="ARBA" id="ARBA00004651"/>
    </source>
</evidence>
<feature type="transmembrane region" description="Helical" evidence="7">
    <location>
        <begin position="725"/>
        <end position="751"/>
    </location>
</feature>
<feature type="transmembrane region" description="Helical" evidence="7">
    <location>
        <begin position="273"/>
        <end position="298"/>
    </location>
</feature>
<keyword evidence="2" id="KW-1003">Cell membrane</keyword>
<name>A0ABN2BBD0_9ACTN</name>
<evidence type="ECO:0000256" key="3">
    <source>
        <dbReference type="ARBA" id="ARBA00022692"/>
    </source>
</evidence>
<evidence type="ECO:0000259" key="9">
    <source>
        <dbReference type="Pfam" id="PF12704"/>
    </source>
</evidence>
<dbReference type="Proteomes" id="UP001500842">
    <property type="component" value="Unassembled WGS sequence"/>
</dbReference>
<feature type="transmembrane region" description="Helical" evidence="7">
    <location>
        <begin position="774"/>
        <end position="798"/>
    </location>
</feature>
<protein>
    <submittedName>
        <fullName evidence="10">ABC transporter permease</fullName>
    </submittedName>
</protein>
<keyword evidence="5 7" id="KW-0472">Membrane</keyword>
<proteinExistence type="inferred from homology"/>
<dbReference type="Pfam" id="PF02687">
    <property type="entry name" value="FtsX"/>
    <property type="match status" value="2"/>
</dbReference>
<dbReference type="InterPro" id="IPR050250">
    <property type="entry name" value="Macrolide_Exporter_MacB"/>
</dbReference>
<organism evidence="10 11">
    <name type="scientific">Nocardioides humi</name>
    <dbReference type="NCBI Taxonomy" id="449461"/>
    <lineage>
        <taxon>Bacteria</taxon>
        <taxon>Bacillati</taxon>
        <taxon>Actinomycetota</taxon>
        <taxon>Actinomycetes</taxon>
        <taxon>Propionibacteriales</taxon>
        <taxon>Nocardioidaceae</taxon>
        <taxon>Nocardioides</taxon>
    </lineage>
</organism>
<dbReference type="PANTHER" id="PTHR30572">
    <property type="entry name" value="MEMBRANE COMPONENT OF TRANSPORTER-RELATED"/>
    <property type="match status" value="1"/>
</dbReference>
<feature type="domain" description="MacB-like periplasmic core" evidence="9">
    <location>
        <begin position="497"/>
        <end position="696"/>
    </location>
</feature>